<evidence type="ECO:0000313" key="2">
    <source>
        <dbReference type="Proteomes" id="UP001433508"/>
    </source>
</evidence>
<reference evidence="2" key="1">
    <citation type="journal article" date="2024" name="Front. Bioeng. Biotechnol.">
        <title>Genome-scale model development and genomic sequencing of the oleaginous clade Lipomyces.</title>
        <authorList>
            <person name="Czajka J.J."/>
            <person name="Han Y."/>
            <person name="Kim J."/>
            <person name="Mondo S.J."/>
            <person name="Hofstad B.A."/>
            <person name="Robles A."/>
            <person name="Haridas S."/>
            <person name="Riley R."/>
            <person name="LaButti K."/>
            <person name="Pangilinan J."/>
            <person name="Andreopoulos W."/>
            <person name="Lipzen A."/>
            <person name="Yan J."/>
            <person name="Wang M."/>
            <person name="Ng V."/>
            <person name="Grigoriev I.V."/>
            <person name="Spatafora J.W."/>
            <person name="Magnuson J.K."/>
            <person name="Baker S.E."/>
            <person name="Pomraning K.R."/>
        </authorList>
    </citation>
    <scope>NUCLEOTIDE SEQUENCE [LARGE SCALE GENOMIC DNA]</scope>
    <source>
        <strain evidence="2">CBS 7786</strain>
    </source>
</reference>
<dbReference type="Proteomes" id="UP001433508">
    <property type="component" value="Unassembled WGS sequence"/>
</dbReference>
<name>A0ACC3TD00_LIPKO</name>
<keyword evidence="2" id="KW-1185">Reference proteome</keyword>
<proteinExistence type="predicted"/>
<accession>A0ACC3TD00</accession>
<evidence type="ECO:0000313" key="1">
    <source>
        <dbReference type="EMBL" id="KAK9241415.1"/>
    </source>
</evidence>
<sequence length="437" mass="49493">MHFSVSLYLIGALLLYTAAAHPLSAPYDVAGPDVITESKDSPVENAAVKARRLVRDQSVGDMLTIYQKGHLKKLPVGLPEYYADCDKNGSLTLLLVEVGVNYDNWRAGSPVSFSIRYTPTFIPPITPASSPRISLQGSIAYIPEDDEDAINSAKTCFLHRHPDAKFWLPGNRFHNSSFAKFNVESVYYVGGFGRKSYIGDIPVKLYRNVTLDHPAVPHPVPPGDGDDDDEDGTRKSWFGGLQLPFRDSYKEEEDADELLLHHPGPGYRHIPAPPPPCSCKRPRFRRPLCGNQRYEHEIPRRLYFQPRRRLSDRVDDFDSPRSDFYEDYDRPTLVRGTRQHARPEDELPHFHPQPEPIVDCGPHTGEAIAAYKYCVLDAFNEASHMSGGQEADNRIHENILRCQQLKPTDCATTKGKELDYWLFNLNTGIYTLYMANY</sequence>
<protein>
    <submittedName>
        <fullName evidence="1">Pyridoxamine 5'-phosphate oxidase-domain-containing protein</fullName>
    </submittedName>
</protein>
<organism evidence="1 2">
    <name type="scientific">Lipomyces kononenkoae</name>
    <name type="common">Yeast</name>
    <dbReference type="NCBI Taxonomy" id="34357"/>
    <lineage>
        <taxon>Eukaryota</taxon>
        <taxon>Fungi</taxon>
        <taxon>Dikarya</taxon>
        <taxon>Ascomycota</taxon>
        <taxon>Saccharomycotina</taxon>
        <taxon>Lipomycetes</taxon>
        <taxon>Lipomycetales</taxon>
        <taxon>Lipomycetaceae</taxon>
        <taxon>Lipomyces</taxon>
    </lineage>
</organism>
<comment type="caution">
    <text evidence="1">The sequence shown here is derived from an EMBL/GenBank/DDBJ whole genome shotgun (WGS) entry which is preliminary data.</text>
</comment>
<gene>
    <name evidence="1" type="ORF">V1525DRAFT_393087</name>
</gene>
<dbReference type="EMBL" id="MU971335">
    <property type="protein sequence ID" value="KAK9241415.1"/>
    <property type="molecule type" value="Genomic_DNA"/>
</dbReference>